<evidence type="ECO:0000256" key="6">
    <source>
        <dbReference type="ARBA" id="ARBA00023136"/>
    </source>
</evidence>
<feature type="transmembrane region" description="Helical" evidence="7">
    <location>
        <begin position="80"/>
        <end position="99"/>
    </location>
</feature>
<reference evidence="9 10" key="1">
    <citation type="submission" date="2019-10" db="EMBL/GenBank/DDBJ databases">
        <title>Genomic and transcriptomic insights into the perfect genentic adaptation of a filamentous nitrogen-fixing cyanobacterium to rice fields.</title>
        <authorList>
            <person name="Chen Z."/>
        </authorList>
    </citation>
    <scope>NUCLEOTIDE SEQUENCE [LARGE SCALE GENOMIC DNA]</scope>
    <source>
        <strain evidence="9">CCNUC1</strain>
    </source>
</reference>
<dbReference type="EMBL" id="CP045226">
    <property type="protein sequence ID" value="QFS43270.1"/>
    <property type="molecule type" value="Genomic_DNA"/>
</dbReference>
<evidence type="ECO:0000256" key="2">
    <source>
        <dbReference type="ARBA" id="ARBA00009045"/>
    </source>
</evidence>
<comment type="similarity">
    <text evidence="2">Belongs to the peptidase S54 family.</text>
</comment>
<feature type="transmembrane region" description="Helical" evidence="7">
    <location>
        <begin position="165"/>
        <end position="190"/>
    </location>
</feature>
<dbReference type="InterPro" id="IPR022764">
    <property type="entry name" value="Peptidase_S54_rhomboid_dom"/>
</dbReference>
<feature type="transmembrane region" description="Helical" evidence="7">
    <location>
        <begin position="111"/>
        <end position="129"/>
    </location>
</feature>
<keyword evidence="5 7" id="KW-1133">Transmembrane helix</keyword>
<evidence type="ECO:0000313" key="10">
    <source>
        <dbReference type="Proteomes" id="UP000326678"/>
    </source>
</evidence>
<dbReference type="InterPro" id="IPR050925">
    <property type="entry name" value="Rhomboid_protease_S54"/>
</dbReference>
<accession>A0A5P8VSE0</accession>
<evidence type="ECO:0000256" key="4">
    <source>
        <dbReference type="ARBA" id="ARBA00022801"/>
    </source>
</evidence>
<dbReference type="Gene3D" id="1.20.1540.10">
    <property type="entry name" value="Rhomboid-like"/>
    <property type="match status" value="1"/>
</dbReference>
<dbReference type="AlphaFoldDB" id="A0A5P8VSE0"/>
<sequence length="234" mass="25922">MQLVNKLGKTFVFPLYDENPTRATPYFTYGLIGMNILVFLHEVSLPNAQLNQFLSQYAVIPQELTTNLSGEWITLFTSQFLHGGWWHLISNMVFLWIFGNNIEDRLGHVKYLIFYLTCGALAALCQWFIGMNSEIPSLGASGAISGVLGAYIIRFPQAKVMTLIFLGFFITTIRVPALVIIGLFIVQNVISGLATLQTAANMSVETGGVAYWAHIGGFAFGIILAPIFGLFRQD</sequence>
<gene>
    <name evidence="9" type="ORF">GXM_00743</name>
</gene>
<dbReference type="Proteomes" id="UP000326678">
    <property type="component" value="Chromosome Gxm1"/>
</dbReference>
<organism evidence="9 10">
    <name type="scientific">Nostoc sphaeroides CCNUC1</name>
    <dbReference type="NCBI Taxonomy" id="2653204"/>
    <lineage>
        <taxon>Bacteria</taxon>
        <taxon>Bacillati</taxon>
        <taxon>Cyanobacteriota</taxon>
        <taxon>Cyanophyceae</taxon>
        <taxon>Nostocales</taxon>
        <taxon>Nostocaceae</taxon>
        <taxon>Nostoc</taxon>
    </lineage>
</organism>
<dbReference type="Pfam" id="PF01694">
    <property type="entry name" value="Rhomboid"/>
    <property type="match status" value="1"/>
</dbReference>
<evidence type="ECO:0000259" key="8">
    <source>
        <dbReference type="Pfam" id="PF01694"/>
    </source>
</evidence>
<keyword evidence="3 7" id="KW-0812">Transmembrane</keyword>
<dbReference type="GO" id="GO:0004252">
    <property type="term" value="F:serine-type endopeptidase activity"/>
    <property type="evidence" value="ECO:0007669"/>
    <property type="project" value="InterPro"/>
</dbReference>
<evidence type="ECO:0000256" key="5">
    <source>
        <dbReference type="ARBA" id="ARBA00022989"/>
    </source>
</evidence>
<dbReference type="InterPro" id="IPR035952">
    <property type="entry name" value="Rhomboid-like_sf"/>
</dbReference>
<feature type="domain" description="Peptidase S54 rhomboid" evidence="8">
    <location>
        <begin position="70"/>
        <end position="228"/>
    </location>
</feature>
<protein>
    <submittedName>
        <fullName evidence="9">Rhomboid family intramembrane serine protease</fullName>
    </submittedName>
</protein>
<evidence type="ECO:0000313" key="9">
    <source>
        <dbReference type="EMBL" id="QFS43270.1"/>
    </source>
</evidence>
<dbReference type="PANTHER" id="PTHR43731:SF14">
    <property type="entry name" value="PRESENILIN-ASSOCIATED RHOMBOID-LIKE PROTEIN, MITOCHONDRIAL"/>
    <property type="match status" value="1"/>
</dbReference>
<keyword evidence="9" id="KW-0645">Protease</keyword>
<dbReference type="KEGG" id="nsh:GXM_00743"/>
<dbReference type="FunFam" id="1.20.1540.10:FF:000027">
    <property type="entry name" value="Rhomboid family intramembrane serine protease"/>
    <property type="match status" value="1"/>
</dbReference>
<dbReference type="GO" id="GO:0006508">
    <property type="term" value="P:proteolysis"/>
    <property type="evidence" value="ECO:0007669"/>
    <property type="project" value="UniProtKB-KW"/>
</dbReference>
<dbReference type="PANTHER" id="PTHR43731">
    <property type="entry name" value="RHOMBOID PROTEASE"/>
    <property type="match status" value="1"/>
</dbReference>
<evidence type="ECO:0000256" key="7">
    <source>
        <dbReference type="SAM" id="Phobius"/>
    </source>
</evidence>
<name>A0A5P8VSE0_9NOSO</name>
<keyword evidence="6 7" id="KW-0472">Membrane</keyword>
<evidence type="ECO:0000256" key="1">
    <source>
        <dbReference type="ARBA" id="ARBA00004141"/>
    </source>
</evidence>
<evidence type="ECO:0000256" key="3">
    <source>
        <dbReference type="ARBA" id="ARBA00022692"/>
    </source>
</evidence>
<proteinExistence type="inferred from homology"/>
<comment type="subcellular location">
    <subcellularLocation>
        <location evidence="1">Membrane</location>
        <topology evidence="1">Multi-pass membrane protein</topology>
    </subcellularLocation>
</comment>
<keyword evidence="10" id="KW-1185">Reference proteome</keyword>
<feature type="transmembrane region" description="Helical" evidence="7">
    <location>
        <begin position="135"/>
        <end position="153"/>
    </location>
</feature>
<dbReference type="SUPFAM" id="SSF144091">
    <property type="entry name" value="Rhomboid-like"/>
    <property type="match status" value="1"/>
</dbReference>
<dbReference type="GO" id="GO:0016020">
    <property type="term" value="C:membrane"/>
    <property type="evidence" value="ECO:0007669"/>
    <property type="project" value="UniProtKB-SubCell"/>
</dbReference>
<feature type="transmembrane region" description="Helical" evidence="7">
    <location>
        <begin position="210"/>
        <end position="231"/>
    </location>
</feature>
<keyword evidence="4" id="KW-0378">Hydrolase</keyword>